<keyword evidence="7" id="KW-1185">Reference proteome</keyword>
<dbReference type="InterPro" id="IPR036864">
    <property type="entry name" value="Zn2-C6_fun-type_DNA-bd_sf"/>
</dbReference>
<dbReference type="Gene3D" id="4.10.240.10">
    <property type="entry name" value="Zn(2)-C6 fungal-type DNA-binding domain"/>
    <property type="match status" value="1"/>
</dbReference>
<dbReference type="OrthoDB" id="5126878at2759"/>
<dbReference type="EMBL" id="MDYM01000002">
    <property type="protein sequence ID" value="OQD69767.1"/>
    <property type="molecule type" value="Genomic_DNA"/>
</dbReference>
<dbReference type="InterPro" id="IPR053178">
    <property type="entry name" value="Osmoadaptation_assoc"/>
</dbReference>
<evidence type="ECO:0000313" key="6">
    <source>
        <dbReference type="EMBL" id="OQD69767.1"/>
    </source>
</evidence>
<keyword evidence="3" id="KW-0804">Transcription</keyword>
<evidence type="ECO:0000313" key="7">
    <source>
        <dbReference type="Proteomes" id="UP000191408"/>
    </source>
</evidence>
<dbReference type="AlphaFoldDB" id="A0A1V6NYV3"/>
<gene>
    <name evidence="6" type="ORF">PENPOL_c002G06584</name>
</gene>
<dbReference type="CDD" id="cd00067">
    <property type="entry name" value="GAL4"/>
    <property type="match status" value="1"/>
</dbReference>
<dbReference type="GO" id="GO:0008270">
    <property type="term" value="F:zinc ion binding"/>
    <property type="evidence" value="ECO:0007669"/>
    <property type="project" value="InterPro"/>
</dbReference>
<sequence length="481" mass="54124">MVGVPYSKSCLLCLQRRIACDRTHPQCKQCHRYGEECPGYKRSWKFQDEGPRLQKRYQKKCSVSGSNSKTDSEAIHSKRSLRKRIFTESSIDECVHPALVHQSFISQQPQLFKEFIYAAFPTMFFHNEFRFGNGFNFADCVVKYFGSKKYYDASVSCISAEYLGHLTGDPRLHHFSRQEYSKALGATRRALSSDEAMSDDLLIAVILLSLYEMNTRTTRDAWVCHSRAVKQLMLRRGMNFYLSGVGRVCHFAYRPFLIAAALYEGEPCFLADDNWQNLAALLRAEDSQKQSEWASYINVYETIFMELVKCPGYINEAREIVSVISPKARLIARRIYMAADRLRTLSDHLRSLLASHNQRKDGIIFRRFIGPEPNSFPDTSPSLLLCAAVTATSILEELFTRLTTPACVNGSSLSASRGTPSSLSSLQSVSVTGGGGPLLDFRFTFELGGATGKDYTWLDRVAGSMGLLGAQITYRDSVDIG</sequence>
<comment type="caution">
    <text evidence="6">The sequence shown here is derived from an EMBL/GenBank/DDBJ whole genome shotgun (WGS) entry which is preliminary data.</text>
</comment>
<dbReference type="InterPro" id="IPR001138">
    <property type="entry name" value="Zn2Cys6_DnaBD"/>
</dbReference>
<dbReference type="PANTHER" id="PTHR38111">
    <property type="entry name" value="ZN(2)-C6 FUNGAL-TYPE DOMAIN-CONTAINING PROTEIN-RELATED"/>
    <property type="match status" value="1"/>
</dbReference>
<protein>
    <recommendedName>
        <fullName evidence="5">Zn(2)-C6 fungal-type domain-containing protein</fullName>
    </recommendedName>
</protein>
<keyword evidence="4" id="KW-0539">Nucleus</keyword>
<evidence type="ECO:0000256" key="3">
    <source>
        <dbReference type="ARBA" id="ARBA00023163"/>
    </source>
</evidence>
<accession>A0A1V6NYV3</accession>
<dbReference type="PROSITE" id="PS50048">
    <property type="entry name" value="ZN2_CY6_FUNGAL_2"/>
    <property type="match status" value="1"/>
</dbReference>
<dbReference type="SUPFAM" id="SSF57701">
    <property type="entry name" value="Zn2/Cys6 DNA-binding domain"/>
    <property type="match status" value="1"/>
</dbReference>
<dbReference type="STRING" id="60169.A0A1V6NYV3"/>
<evidence type="ECO:0000256" key="4">
    <source>
        <dbReference type="ARBA" id="ARBA00023242"/>
    </source>
</evidence>
<proteinExistence type="predicted"/>
<name>A0A1V6NYV3_PENPO</name>
<feature type="domain" description="Zn(2)-C6 fungal-type" evidence="5">
    <location>
        <begin position="9"/>
        <end position="37"/>
    </location>
</feature>
<keyword evidence="1" id="KW-0805">Transcription regulation</keyword>
<dbReference type="PANTHER" id="PTHR38111:SF5">
    <property type="entry name" value="TRANSCRIPTION FACTOR DOMAIN-CONTAINING PROTEIN"/>
    <property type="match status" value="1"/>
</dbReference>
<organism evidence="6 7">
    <name type="scientific">Penicillium polonicum</name>
    <dbReference type="NCBI Taxonomy" id="60169"/>
    <lineage>
        <taxon>Eukaryota</taxon>
        <taxon>Fungi</taxon>
        <taxon>Dikarya</taxon>
        <taxon>Ascomycota</taxon>
        <taxon>Pezizomycotina</taxon>
        <taxon>Eurotiomycetes</taxon>
        <taxon>Eurotiomycetidae</taxon>
        <taxon>Eurotiales</taxon>
        <taxon>Aspergillaceae</taxon>
        <taxon>Penicillium</taxon>
    </lineage>
</organism>
<evidence type="ECO:0000256" key="2">
    <source>
        <dbReference type="ARBA" id="ARBA00023125"/>
    </source>
</evidence>
<evidence type="ECO:0000259" key="5">
    <source>
        <dbReference type="PROSITE" id="PS50048"/>
    </source>
</evidence>
<keyword evidence="2" id="KW-0238">DNA-binding</keyword>
<evidence type="ECO:0000256" key="1">
    <source>
        <dbReference type="ARBA" id="ARBA00023015"/>
    </source>
</evidence>
<reference evidence="7" key="1">
    <citation type="journal article" date="2017" name="Nat. Microbiol.">
        <title>Global analysis of biosynthetic gene clusters reveals vast potential of secondary metabolite production in Penicillium species.</title>
        <authorList>
            <person name="Nielsen J.C."/>
            <person name="Grijseels S."/>
            <person name="Prigent S."/>
            <person name="Ji B."/>
            <person name="Dainat J."/>
            <person name="Nielsen K.F."/>
            <person name="Frisvad J.C."/>
            <person name="Workman M."/>
            <person name="Nielsen J."/>
        </authorList>
    </citation>
    <scope>NUCLEOTIDE SEQUENCE [LARGE SCALE GENOMIC DNA]</scope>
    <source>
        <strain evidence="7">IBT 4502</strain>
    </source>
</reference>
<dbReference type="SMART" id="SM00066">
    <property type="entry name" value="GAL4"/>
    <property type="match status" value="1"/>
</dbReference>
<dbReference type="GO" id="GO:0003677">
    <property type="term" value="F:DNA binding"/>
    <property type="evidence" value="ECO:0007669"/>
    <property type="project" value="UniProtKB-KW"/>
</dbReference>
<dbReference type="Pfam" id="PF00172">
    <property type="entry name" value="Zn_clus"/>
    <property type="match status" value="1"/>
</dbReference>
<dbReference type="GO" id="GO:0000981">
    <property type="term" value="F:DNA-binding transcription factor activity, RNA polymerase II-specific"/>
    <property type="evidence" value="ECO:0007669"/>
    <property type="project" value="InterPro"/>
</dbReference>
<dbReference type="Proteomes" id="UP000191408">
    <property type="component" value="Unassembled WGS sequence"/>
</dbReference>